<proteinExistence type="predicted"/>
<dbReference type="EMBL" id="VRMN01000025">
    <property type="protein sequence ID" value="KAA8490495.1"/>
    <property type="molecule type" value="Genomic_DNA"/>
</dbReference>
<feature type="region of interest" description="Disordered" evidence="1">
    <location>
        <begin position="29"/>
        <end position="71"/>
    </location>
</feature>
<evidence type="ECO:0000256" key="1">
    <source>
        <dbReference type="SAM" id="MobiDB-lite"/>
    </source>
</evidence>
<sequence>MGDLRATSVVMDCERNTICPRRSRDLAGRWPKRDREAHPTCASQRTQRPRLEPRNSVLPTRVNGPEHPVSHRSLDQAGSKAVCALFFPSLQSQVSATELRELLSKHGVPHIKSLRYIFCFRTPAGVWSAWVISNEVRYAQDIVHFAQEAHVLREDGILHRPSIEPLSLFLESSTCSAIYGFEKKHSMVRTKGGLCNTLIFKNIPRGISLDEWSAHFPSASRIRSGTGMIWVSYLDAEACVQEFYDILISKREVHSLSGQRVFLDGFLHDDTTDGAGSRKEGVGPTKAASNTLRHSLVASASLSGLCLSDGDSVRYHEPDVWADLRLRASLSWESCSRPGALRILRENLA</sequence>
<accession>A0A5J4YH50</accession>
<keyword evidence="3" id="KW-1185">Reference proteome</keyword>
<evidence type="ECO:0000313" key="3">
    <source>
        <dbReference type="Proteomes" id="UP000324585"/>
    </source>
</evidence>
<feature type="compositionally biased region" description="Basic and acidic residues" evidence="1">
    <location>
        <begin position="29"/>
        <end position="38"/>
    </location>
</feature>
<comment type="caution">
    <text evidence="2">The sequence shown here is derived from an EMBL/GenBank/DDBJ whole genome shotgun (WGS) entry which is preliminary data.</text>
</comment>
<dbReference type="Proteomes" id="UP000324585">
    <property type="component" value="Unassembled WGS sequence"/>
</dbReference>
<evidence type="ECO:0000313" key="2">
    <source>
        <dbReference type="EMBL" id="KAA8490495.1"/>
    </source>
</evidence>
<reference evidence="3" key="1">
    <citation type="journal article" date="2019" name="Nat. Commun.">
        <title>Expansion of phycobilisome linker gene families in mesophilic red algae.</title>
        <authorList>
            <person name="Lee J."/>
            <person name="Kim D."/>
            <person name="Bhattacharya D."/>
            <person name="Yoon H.S."/>
        </authorList>
    </citation>
    <scope>NUCLEOTIDE SEQUENCE [LARGE SCALE GENOMIC DNA]</scope>
    <source>
        <strain evidence="3">CCMP 1328</strain>
    </source>
</reference>
<gene>
    <name evidence="2" type="ORF">FVE85_4576</name>
</gene>
<dbReference type="AlphaFoldDB" id="A0A5J4YH50"/>
<name>A0A5J4YH50_PORPP</name>
<protein>
    <submittedName>
        <fullName evidence="2">Uncharacterized protein</fullName>
    </submittedName>
</protein>
<organism evidence="2 3">
    <name type="scientific">Porphyridium purpureum</name>
    <name type="common">Red alga</name>
    <name type="synonym">Porphyridium cruentum</name>
    <dbReference type="NCBI Taxonomy" id="35688"/>
    <lineage>
        <taxon>Eukaryota</taxon>
        <taxon>Rhodophyta</taxon>
        <taxon>Bangiophyceae</taxon>
        <taxon>Porphyridiales</taxon>
        <taxon>Porphyridiaceae</taxon>
        <taxon>Porphyridium</taxon>
    </lineage>
</organism>